<feature type="transmembrane region" description="Helical" evidence="1">
    <location>
        <begin position="115"/>
        <end position="133"/>
    </location>
</feature>
<proteinExistence type="predicted"/>
<feature type="transmembrane region" description="Helical" evidence="1">
    <location>
        <begin position="200"/>
        <end position="219"/>
    </location>
</feature>
<dbReference type="Proteomes" id="UP000176902">
    <property type="component" value="Unassembled WGS sequence"/>
</dbReference>
<dbReference type="STRING" id="1797768.A3C59_03945"/>
<keyword evidence="1" id="KW-0472">Membrane</keyword>
<feature type="transmembrane region" description="Helical" evidence="1">
    <location>
        <begin position="383"/>
        <end position="400"/>
    </location>
</feature>
<feature type="transmembrane region" description="Helical" evidence="1">
    <location>
        <begin position="314"/>
        <end position="330"/>
    </location>
</feature>
<feature type="transmembrane region" description="Helical" evidence="1">
    <location>
        <begin position="165"/>
        <end position="188"/>
    </location>
</feature>
<reference evidence="2 3" key="1">
    <citation type="journal article" date="2016" name="Nat. Commun.">
        <title>Thousands of microbial genomes shed light on interconnected biogeochemical processes in an aquifer system.</title>
        <authorList>
            <person name="Anantharaman K."/>
            <person name="Brown C.T."/>
            <person name="Hug L.A."/>
            <person name="Sharon I."/>
            <person name="Castelle C.J."/>
            <person name="Probst A.J."/>
            <person name="Thomas B.C."/>
            <person name="Singh A."/>
            <person name="Wilkins M.J."/>
            <person name="Karaoz U."/>
            <person name="Brodie E.L."/>
            <person name="Williams K.H."/>
            <person name="Hubbard S.S."/>
            <person name="Banfield J.F."/>
        </authorList>
    </citation>
    <scope>NUCLEOTIDE SEQUENCE [LARGE SCALE GENOMIC DNA]</scope>
</reference>
<evidence type="ECO:0000313" key="3">
    <source>
        <dbReference type="Proteomes" id="UP000176902"/>
    </source>
</evidence>
<organism evidence="2 3">
    <name type="scientific">Candidatus Daviesbacteria bacterium RIFCSPHIGHO2_02_FULL_36_13</name>
    <dbReference type="NCBI Taxonomy" id="1797768"/>
    <lineage>
        <taxon>Bacteria</taxon>
        <taxon>Candidatus Daviesiibacteriota</taxon>
    </lineage>
</organism>
<name>A0A1F5JWX6_9BACT</name>
<evidence type="ECO:0000256" key="1">
    <source>
        <dbReference type="SAM" id="Phobius"/>
    </source>
</evidence>
<feature type="transmembrane region" description="Helical" evidence="1">
    <location>
        <begin position="269"/>
        <end position="286"/>
    </location>
</feature>
<evidence type="ECO:0008006" key="4">
    <source>
        <dbReference type="Google" id="ProtNLM"/>
    </source>
</evidence>
<accession>A0A1F5JWX6</accession>
<keyword evidence="1" id="KW-0812">Transmembrane</keyword>
<dbReference type="EMBL" id="MFCV01000014">
    <property type="protein sequence ID" value="OGE33153.1"/>
    <property type="molecule type" value="Genomic_DNA"/>
</dbReference>
<feature type="transmembrane region" description="Helical" evidence="1">
    <location>
        <begin position="12"/>
        <end position="32"/>
    </location>
</feature>
<keyword evidence="1" id="KW-1133">Transmembrane helix</keyword>
<sequence length="409" mass="47945">MKIIFMSENRIIALLATLGTITRLFLAFLPGFQIDVSSWFSWSLRLNEVGFSNFYAANYFSDYTPGYLYILSFLGYLRNLFLPDDKTFFLLLKLPAILSEVILGILVFKTLTKKSGTFFAILCSGLIFLNPAFIFNSSIWGQIDSVLSLFLFLSIYYLDKKRLLLSSFFLAISLLIKPQTIALFPLLVLFQIKNFNVKKMAQYSFIFLLTVFLISFPLFTKNPFTELPILIFNTASQYSYNSLFAYNFWGMFGFWIPDSSMWNNLSFQIWGYLLLTGYWIMIIYFYSKKHISVYSLAALAFLGFYFLPTRVHERYLYPSFIFLIFLAGIFKSKIILILTTFLSFIHLLNLYYVYVYYNEIYLRMPQLLYNPHFYDFLKSNEKALSIISTIIFIIISYVLIKLPYVPKKA</sequence>
<comment type="caution">
    <text evidence="2">The sequence shown here is derived from an EMBL/GenBank/DDBJ whole genome shotgun (WGS) entry which is preliminary data.</text>
</comment>
<feature type="transmembrane region" description="Helical" evidence="1">
    <location>
        <begin position="291"/>
        <end position="308"/>
    </location>
</feature>
<feature type="transmembrane region" description="Helical" evidence="1">
    <location>
        <begin position="139"/>
        <end position="158"/>
    </location>
</feature>
<feature type="transmembrane region" description="Helical" evidence="1">
    <location>
        <begin position="335"/>
        <end position="357"/>
    </location>
</feature>
<evidence type="ECO:0000313" key="2">
    <source>
        <dbReference type="EMBL" id="OGE33153.1"/>
    </source>
</evidence>
<feature type="transmembrane region" description="Helical" evidence="1">
    <location>
        <begin position="240"/>
        <end position="257"/>
    </location>
</feature>
<dbReference type="AlphaFoldDB" id="A0A1F5JWX6"/>
<protein>
    <recommendedName>
        <fullName evidence="4">Glycosyltransferase RgtA/B/C/D-like domain-containing protein</fullName>
    </recommendedName>
</protein>
<feature type="transmembrane region" description="Helical" evidence="1">
    <location>
        <begin position="88"/>
        <end position="108"/>
    </location>
</feature>
<gene>
    <name evidence="2" type="ORF">A3C59_03945</name>
</gene>